<feature type="transmembrane region" description="Helical" evidence="1">
    <location>
        <begin position="46"/>
        <end position="64"/>
    </location>
</feature>
<feature type="transmembrane region" description="Helical" evidence="1">
    <location>
        <begin position="297"/>
        <end position="317"/>
    </location>
</feature>
<evidence type="ECO:0000256" key="1">
    <source>
        <dbReference type="SAM" id="Phobius"/>
    </source>
</evidence>
<evidence type="ECO:0000313" key="4">
    <source>
        <dbReference type="Proteomes" id="UP000584670"/>
    </source>
</evidence>
<keyword evidence="1" id="KW-0472">Membrane</keyword>
<keyword evidence="4" id="KW-1185">Reference proteome</keyword>
<feature type="transmembrane region" description="Helical" evidence="1">
    <location>
        <begin position="329"/>
        <end position="348"/>
    </location>
</feature>
<proteinExistence type="predicted"/>
<feature type="transmembrane region" description="Helical" evidence="1">
    <location>
        <begin position="364"/>
        <end position="383"/>
    </location>
</feature>
<comment type="caution">
    <text evidence="3">The sequence shown here is derived from an EMBL/GenBank/DDBJ whole genome shotgun (WGS) entry which is preliminary data.</text>
</comment>
<keyword evidence="1" id="KW-1133">Transmembrane helix</keyword>
<evidence type="ECO:0000259" key="2">
    <source>
        <dbReference type="Pfam" id="PF10756"/>
    </source>
</evidence>
<evidence type="ECO:0000313" key="3">
    <source>
        <dbReference type="EMBL" id="MBC2900904.1"/>
    </source>
</evidence>
<feature type="transmembrane region" description="Helical" evidence="1">
    <location>
        <begin position="20"/>
        <end position="40"/>
    </location>
</feature>
<name>A0A7X1IZN9_9ACTN</name>
<accession>A0A7X1IZN9</accession>
<gene>
    <name evidence="3" type="ORF">H4N64_04650</name>
</gene>
<dbReference type="Proteomes" id="UP000584670">
    <property type="component" value="Unassembled WGS sequence"/>
</dbReference>
<dbReference type="RefSeq" id="WP_186280803.1">
    <property type="nucleotide sequence ID" value="NZ_JACMSF010000003.1"/>
</dbReference>
<dbReference type="EMBL" id="JACMSF010000003">
    <property type="protein sequence ID" value="MBC2900904.1"/>
    <property type="molecule type" value="Genomic_DNA"/>
</dbReference>
<reference evidence="3 4" key="1">
    <citation type="submission" date="2020-08" db="EMBL/GenBank/DDBJ databases">
        <title>Streptomyces sp. PSKA01 genome sequencing and assembly.</title>
        <authorList>
            <person name="Mandal S."/>
            <person name="Maiti P.K."/>
            <person name="Das P."/>
        </authorList>
    </citation>
    <scope>NUCLEOTIDE SEQUENCE [LARGE SCALE GENOMIC DNA]</scope>
    <source>
        <strain evidence="3 4">PSKA01</strain>
    </source>
</reference>
<dbReference type="InterPro" id="IPR019692">
    <property type="entry name" value="CFP-6_PH"/>
</dbReference>
<keyword evidence="1" id="KW-0812">Transmembrane</keyword>
<feature type="domain" description="Low molecular weight protein antigen 6 PH" evidence="2">
    <location>
        <begin position="67"/>
        <end position="146"/>
    </location>
</feature>
<organism evidence="3 4">
    <name type="scientific">Streptomyces cupreus</name>
    <dbReference type="NCBI Taxonomy" id="2759956"/>
    <lineage>
        <taxon>Bacteria</taxon>
        <taxon>Bacillati</taxon>
        <taxon>Actinomycetota</taxon>
        <taxon>Actinomycetes</taxon>
        <taxon>Kitasatosporales</taxon>
        <taxon>Streptomycetaceae</taxon>
        <taxon>Streptomyces</taxon>
    </lineage>
</organism>
<dbReference type="Pfam" id="PF10756">
    <property type="entry name" value="bPH_6"/>
    <property type="match status" value="1"/>
</dbReference>
<feature type="transmembrane region" description="Helical" evidence="1">
    <location>
        <begin position="171"/>
        <end position="191"/>
    </location>
</feature>
<sequence>MTGVNSAGEVIFRSRWRRALWVVVGITAAGVVLAALGLVLGGPVPLAGVGVLCLGIGLPALRSATAEIRADARGLHIRTLLNRRGLPWQDIADLRLQLRTLPRGGVTRRVVLAASDGHRRLLPLPAGHGTDDPDFDTELDALRTLHRRHGTPESDRLAVVTQRTAGGRGSAWSPVLCVLFLVGAGLAAWLVPHADANQREWQAAVPCTASTPTEDRRGCLTTIRAVVERTDDDGPKRGGRLYFADDRPLDRLRVSQEAAQEFEPGDQVELTVWRGEVMEVEGSRYTWREHVTVPGDLAAVSAGLALAAGCPAAQMLMRLRGRRLPDDEVLPSALPFAAVLVGTGMWLLPLCYLHPTTLFDSPTTLAWAAAGTAATLAMTAWAWRATRIRTQEETGAAGPEEQGEVFLPARFLESTDYNPHGFGTHIAVGGDGPPAVTPGPGRFAARTIPARRITVKEVRRVRGADGDTVPRSWHIADLDDSGTPVRLAAAPADLARILRALEAVQTLEDASTPASDR</sequence>
<protein>
    <submittedName>
        <fullName evidence="3">PH domain-containing protein</fullName>
    </submittedName>
</protein>
<dbReference type="AlphaFoldDB" id="A0A7X1IZN9"/>